<dbReference type="GeneID" id="66077072"/>
<accession>A0A9P7UVI3</accession>
<dbReference type="KEGG" id="more:E1B28_007996"/>
<organism evidence="1 2">
    <name type="scientific">Marasmius oreades</name>
    <name type="common">fairy-ring Marasmius</name>
    <dbReference type="NCBI Taxonomy" id="181124"/>
    <lineage>
        <taxon>Eukaryota</taxon>
        <taxon>Fungi</taxon>
        <taxon>Dikarya</taxon>
        <taxon>Basidiomycota</taxon>
        <taxon>Agaricomycotina</taxon>
        <taxon>Agaricomycetes</taxon>
        <taxon>Agaricomycetidae</taxon>
        <taxon>Agaricales</taxon>
        <taxon>Marasmiineae</taxon>
        <taxon>Marasmiaceae</taxon>
        <taxon>Marasmius</taxon>
    </lineage>
</organism>
<name>A0A9P7UVI3_9AGAR</name>
<dbReference type="Pfam" id="PF19086">
    <property type="entry name" value="Terpene_syn_C_2"/>
    <property type="match status" value="1"/>
</dbReference>
<protein>
    <recommendedName>
        <fullName evidence="3">Terpenoid synthase</fullName>
    </recommendedName>
</protein>
<evidence type="ECO:0000313" key="1">
    <source>
        <dbReference type="EMBL" id="KAG7094396.1"/>
    </source>
</evidence>
<dbReference type="EMBL" id="CM032184">
    <property type="protein sequence ID" value="KAG7094396.1"/>
    <property type="molecule type" value="Genomic_DNA"/>
</dbReference>
<dbReference type="Gene3D" id="1.10.600.10">
    <property type="entry name" value="Farnesyl Diphosphate Synthase"/>
    <property type="match status" value="1"/>
</dbReference>
<evidence type="ECO:0000313" key="2">
    <source>
        <dbReference type="Proteomes" id="UP001049176"/>
    </source>
</evidence>
<dbReference type="SUPFAM" id="SSF48576">
    <property type="entry name" value="Terpenoid synthases"/>
    <property type="match status" value="1"/>
</dbReference>
<dbReference type="AlphaFoldDB" id="A0A9P7UVI3"/>
<dbReference type="Proteomes" id="UP001049176">
    <property type="component" value="Chromosome 4"/>
</dbReference>
<evidence type="ECO:0008006" key="3">
    <source>
        <dbReference type="Google" id="ProtNLM"/>
    </source>
</evidence>
<keyword evidence="2" id="KW-1185">Reference proteome</keyword>
<sequence>MTQITSLRTVDTRMHPLFFSSFDVKDCWDEMGPVVTTNLRLTIQQCTKPDTQERRKALYMHENPHGNLFTLTLGLCEAERVGSIVRILQFLCIIDDVLEVLPHGDALVEHDILCDGLRGFSNACTPNTRPEWIKFLQDVKAEVIAVDPIRGPALFLTFEESLRIRDSSDVEFEAIKQYLPYRLINFDYELVANLILWAMDVDLSPEEADSELLHDFKYSIGVIVGLINDYYSWEREKRQQQDSDRIRNGVAVLMKQHNLSDQDAKAAVKKMIIEEELKIHTMLENPQLEISTALKRFLDGLRMFAGGYSFWCATCPRYQKPEGDSD</sequence>
<dbReference type="OrthoDB" id="3349471at2759"/>
<dbReference type="RefSeq" id="XP_043010866.1">
    <property type="nucleotide sequence ID" value="XM_043152779.1"/>
</dbReference>
<comment type="caution">
    <text evidence="1">The sequence shown here is derived from an EMBL/GenBank/DDBJ whole genome shotgun (WGS) entry which is preliminary data.</text>
</comment>
<gene>
    <name evidence="1" type="ORF">E1B28_007996</name>
</gene>
<proteinExistence type="predicted"/>
<reference evidence="1" key="1">
    <citation type="journal article" date="2021" name="Genome Biol. Evol.">
        <title>The assembled and annotated genome of the fairy-ring fungus Marasmius oreades.</title>
        <authorList>
            <person name="Hiltunen M."/>
            <person name="Ament-Velasquez S.L."/>
            <person name="Johannesson H."/>
        </authorList>
    </citation>
    <scope>NUCLEOTIDE SEQUENCE</scope>
    <source>
        <strain evidence="1">03SP1</strain>
    </source>
</reference>
<dbReference type="InterPro" id="IPR008949">
    <property type="entry name" value="Isoprenoid_synthase_dom_sf"/>
</dbReference>